<keyword evidence="3" id="KW-1185">Reference proteome</keyword>
<feature type="compositionally biased region" description="Acidic residues" evidence="1">
    <location>
        <begin position="129"/>
        <end position="139"/>
    </location>
</feature>
<reference evidence="2 3" key="1">
    <citation type="submission" date="2007-07" db="EMBL/GenBank/DDBJ databases">
        <title>Complete sequence of chromosome of Xanthobacter autotrophicus Py2.</title>
        <authorList>
            <consortium name="US DOE Joint Genome Institute"/>
            <person name="Copeland A."/>
            <person name="Lucas S."/>
            <person name="Lapidus A."/>
            <person name="Barry K."/>
            <person name="Glavina del Rio T."/>
            <person name="Hammon N."/>
            <person name="Israni S."/>
            <person name="Dalin E."/>
            <person name="Tice H."/>
            <person name="Pitluck S."/>
            <person name="Sims D."/>
            <person name="Brettin T."/>
            <person name="Bruce D."/>
            <person name="Detter J.C."/>
            <person name="Han C."/>
            <person name="Tapia R."/>
            <person name="Brainard J."/>
            <person name="Schmutz J."/>
            <person name="Larimer F."/>
            <person name="Land M."/>
            <person name="Hauser L."/>
            <person name="Kyrpides N."/>
            <person name="Kim E."/>
            <person name="Ensigns S.A."/>
            <person name="Richardson P."/>
        </authorList>
    </citation>
    <scope>NUCLEOTIDE SEQUENCE [LARGE SCALE GENOMIC DNA]</scope>
    <source>
        <strain evidence="3">ATCC BAA-1158 / Py2</strain>
    </source>
</reference>
<feature type="compositionally biased region" description="Low complexity" evidence="1">
    <location>
        <begin position="140"/>
        <end position="151"/>
    </location>
</feature>
<name>A7ILF6_XANP2</name>
<dbReference type="AlphaFoldDB" id="A7ILF6"/>
<organism evidence="2 3">
    <name type="scientific">Xanthobacter autotrophicus (strain ATCC BAA-1158 / Py2)</name>
    <dbReference type="NCBI Taxonomy" id="78245"/>
    <lineage>
        <taxon>Bacteria</taxon>
        <taxon>Pseudomonadati</taxon>
        <taxon>Pseudomonadota</taxon>
        <taxon>Alphaproteobacteria</taxon>
        <taxon>Hyphomicrobiales</taxon>
        <taxon>Xanthobacteraceae</taxon>
        <taxon>Xanthobacter</taxon>
    </lineage>
</organism>
<dbReference type="HOGENOM" id="CLU_983353_0_0_5"/>
<dbReference type="EMBL" id="CP000781">
    <property type="protein sequence ID" value="ABS68849.1"/>
    <property type="molecule type" value="Genomic_DNA"/>
</dbReference>
<evidence type="ECO:0000313" key="3">
    <source>
        <dbReference type="Proteomes" id="UP000002417"/>
    </source>
</evidence>
<dbReference type="OrthoDB" id="8243486at2"/>
<feature type="region of interest" description="Disordered" evidence="1">
    <location>
        <begin position="124"/>
        <end position="152"/>
    </location>
</feature>
<dbReference type="KEGG" id="xau:Xaut_3621"/>
<accession>A7ILF6</accession>
<gene>
    <name evidence="2" type="ordered locus">Xaut_3621</name>
</gene>
<evidence type="ECO:0000256" key="1">
    <source>
        <dbReference type="SAM" id="MobiDB-lite"/>
    </source>
</evidence>
<protein>
    <recommendedName>
        <fullName evidence="4">DUF1376 domain-containing protein</fullName>
    </recommendedName>
</protein>
<evidence type="ECO:0000313" key="2">
    <source>
        <dbReference type="EMBL" id="ABS68849.1"/>
    </source>
</evidence>
<dbReference type="STRING" id="78245.Xaut_3621"/>
<dbReference type="Proteomes" id="UP000002417">
    <property type="component" value="Chromosome"/>
</dbReference>
<sequence length="283" mass="30833">MTDWFRSWHGAPTDPKWLGIARKAGVAPGIAVAVAWALMDRASQADDRGSIAGYDADGLACFFGCDPEQVDAIVSAMEEKGVVDGGRLSNWEKRQPKREDTSTQRVKEYRERNKVGVKRDVTQCNAPEADTEADTEVEELSPSLPSEVRPLAPTERGSFLNPDWAPSDAAMALAITELGGQAEASRTLEKFRNYWLSKSGKDGRKRDWERTWRNWVMTEMDRGGRHGKRTGSGVGNPPRGPTKSELNRAAMVEVLTGRADSRLSASASPSRWADGGPEGAGGS</sequence>
<proteinExistence type="predicted"/>
<evidence type="ECO:0008006" key="4">
    <source>
        <dbReference type="Google" id="ProtNLM"/>
    </source>
</evidence>
<feature type="region of interest" description="Disordered" evidence="1">
    <location>
        <begin position="219"/>
        <end position="283"/>
    </location>
</feature>